<feature type="transmembrane region" description="Helical" evidence="2">
    <location>
        <begin position="57"/>
        <end position="74"/>
    </location>
</feature>
<keyword evidence="2" id="KW-1133">Transmembrane helix</keyword>
<keyword evidence="2" id="KW-0812">Transmembrane</keyword>
<evidence type="ECO:0000256" key="2">
    <source>
        <dbReference type="SAM" id="Phobius"/>
    </source>
</evidence>
<feature type="transmembrane region" description="Helical" evidence="2">
    <location>
        <begin position="30"/>
        <end position="51"/>
    </location>
</feature>
<protein>
    <submittedName>
        <fullName evidence="3">DUF3017 domain-containing protein</fullName>
    </submittedName>
</protein>
<dbReference type="InterPro" id="IPR021385">
    <property type="entry name" value="DUF3017"/>
</dbReference>
<evidence type="ECO:0000313" key="3">
    <source>
        <dbReference type="EMBL" id="MDS1269851.1"/>
    </source>
</evidence>
<comment type="caution">
    <text evidence="3">The sequence shown here is derived from an EMBL/GenBank/DDBJ whole genome shotgun (WGS) entry which is preliminary data.</text>
</comment>
<feature type="region of interest" description="Disordered" evidence="1">
    <location>
        <begin position="1"/>
        <end position="22"/>
    </location>
</feature>
<dbReference type="EMBL" id="JAVLVT010000002">
    <property type="protein sequence ID" value="MDS1269851.1"/>
    <property type="molecule type" value="Genomic_DNA"/>
</dbReference>
<dbReference type="Pfam" id="PF11222">
    <property type="entry name" value="DUF3017"/>
    <property type="match status" value="1"/>
</dbReference>
<evidence type="ECO:0000313" key="4">
    <source>
        <dbReference type="Proteomes" id="UP001250214"/>
    </source>
</evidence>
<dbReference type="Proteomes" id="UP001250214">
    <property type="component" value="Unassembled WGS sequence"/>
</dbReference>
<accession>A0ABU2H3H7</accession>
<name>A0ABU2H3H7_9ACTN</name>
<feature type="transmembrane region" description="Helical" evidence="2">
    <location>
        <begin position="86"/>
        <end position="106"/>
    </location>
</feature>
<evidence type="ECO:0000256" key="1">
    <source>
        <dbReference type="SAM" id="MobiDB-lite"/>
    </source>
</evidence>
<gene>
    <name evidence="3" type="ORF">RIF23_06030</name>
</gene>
<proteinExistence type="predicted"/>
<keyword evidence="4" id="KW-1185">Reference proteome</keyword>
<sequence>MGQQADTAGGDPGNESAPQREEQPAWLTQIPYYLVLATMGAGIVIVAAAYFKRGPALIAGALLLAALFRAILPPHLAGMLAVRSRLFDLTLLFGLAVLLVVLAWVAPQL</sequence>
<reference evidence="4" key="1">
    <citation type="submission" date="2023-07" db="EMBL/GenBank/DDBJ databases">
        <title>Novel species in the genus Lipingzhangella isolated from Sambhar Salt Lake.</title>
        <authorList>
            <person name="Jiya N."/>
            <person name="Kajale S."/>
            <person name="Sharma A."/>
        </authorList>
    </citation>
    <scope>NUCLEOTIDE SEQUENCE [LARGE SCALE GENOMIC DNA]</scope>
    <source>
        <strain evidence="4">LS1_29</strain>
    </source>
</reference>
<organism evidence="3 4">
    <name type="scientific">Lipingzhangella rawalii</name>
    <dbReference type="NCBI Taxonomy" id="2055835"/>
    <lineage>
        <taxon>Bacteria</taxon>
        <taxon>Bacillati</taxon>
        <taxon>Actinomycetota</taxon>
        <taxon>Actinomycetes</taxon>
        <taxon>Streptosporangiales</taxon>
        <taxon>Nocardiopsidaceae</taxon>
        <taxon>Lipingzhangella</taxon>
    </lineage>
</organism>
<keyword evidence="2" id="KW-0472">Membrane</keyword>